<name>A0A395V7B1_9FIRM</name>
<evidence type="ECO:0000313" key="4">
    <source>
        <dbReference type="Proteomes" id="UP000266172"/>
    </source>
</evidence>
<dbReference type="AlphaFoldDB" id="A0A395V7B1"/>
<keyword evidence="1" id="KW-0328">Glycosyltransferase</keyword>
<dbReference type="EMBL" id="QRVL01000004">
    <property type="protein sequence ID" value="RGS41009.1"/>
    <property type="molecule type" value="Genomic_DNA"/>
</dbReference>
<dbReference type="Pfam" id="PF03808">
    <property type="entry name" value="Glyco_tran_WecG"/>
    <property type="match status" value="1"/>
</dbReference>
<reference evidence="3 4" key="1">
    <citation type="submission" date="2018-08" db="EMBL/GenBank/DDBJ databases">
        <title>A genome reference for cultivated species of the human gut microbiota.</title>
        <authorList>
            <person name="Zou Y."/>
            <person name="Xue W."/>
            <person name="Luo G."/>
        </authorList>
    </citation>
    <scope>NUCLEOTIDE SEQUENCE [LARGE SCALE GENOMIC DNA]</scope>
    <source>
        <strain evidence="3 4">AF22-12AC</strain>
    </source>
</reference>
<sequence length="229" mass="25896">MIKKIDIMGIGLDNYTVRESMRQVENYLSNDVLNTIENISMQMLIASGTDPVVHNVISELDLSVIGEKEILKAADADSMQRVQETEQNDFSYEFYRRIERNKRSIFVLGQTEEGVQKVKAELQEAFPKLILAGEYALENCVGNLDAVINEMNATTPDVIVSILPSPLQEHFFAEHKDKMSATIWFGMGELGVHGKKHGLGSFVKNRLHLGRLKNSMNKYQDQEKFGEAE</sequence>
<protein>
    <submittedName>
        <fullName evidence="3">Glycosyltransferase</fullName>
    </submittedName>
</protein>
<accession>A0A395V7B1</accession>
<dbReference type="GO" id="GO:0016758">
    <property type="term" value="F:hexosyltransferase activity"/>
    <property type="evidence" value="ECO:0007669"/>
    <property type="project" value="TreeGrafter"/>
</dbReference>
<proteinExistence type="predicted"/>
<dbReference type="Proteomes" id="UP000266172">
    <property type="component" value="Unassembled WGS sequence"/>
</dbReference>
<gene>
    <name evidence="3" type="ORF">DWX93_07325</name>
</gene>
<organism evidence="3 4">
    <name type="scientific">Roseburia hominis</name>
    <dbReference type="NCBI Taxonomy" id="301301"/>
    <lineage>
        <taxon>Bacteria</taxon>
        <taxon>Bacillati</taxon>
        <taxon>Bacillota</taxon>
        <taxon>Clostridia</taxon>
        <taxon>Lachnospirales</taxon>
        <taxon>Lachnospiraceae</taxon>
        <taxon>Roseburia</taxon>
    </lineage>
</organism>
<dbReference type="PANTHER" id="PTHR34136:SF1">
    <property type="entry name" value="UDP-N-ACETYL-D-MANNOSAMINURONIC ACID TRANSFERASE"/>
    <property type="match status" value="1"/>
</dbReference>
<evidence type="ECO:0000313" key="3">
    <source>
        <dbReference type="EMBL" id="RGS41009.1"/>
    </source>
</evidence>
<dbReference type="PANTHER" id="PTHR34136">
    <property type="match status" value="1"/>
</dbReference>
<evidence type="ECO:0000256" key="1">
    <source>
        <dbReference type="ARBA" id="ARBA00022676"/>
    </source>
</evidence>
<comment type="caution">
    <text evidence="3">The sequence shown here is derived from an EMBL/GenBank/DDBJ whole genome shotgun (WGS) entry which is preliminary data.</text>
</comment>
<keyword evidence="2 3" id="KW-0808">Transferase</keyword>
<dbReference type="RefSeq" id="WP_118097162.1">
    <property type="nucleotide sequence ID" value="NZ_CATVZQ010000010.1"/>
</dbReference>
<evidence type="ECO:0000256" key="2">
    <source>
        <dbReference type="ARBA" id="ARBA00022679"/>
    </source>
</evidence>
<dbReference type="InterPro" id="IPR004629">
    <property type="entry name" value="WecG_TagA_CpsF"/>
</dbReference>